<dbReference type="AlphaFoldDB" id="A0A857AWR3"/>
<evidence type="ECO:0000313" key="1">
    <source>
        <dbReference type="EMBL" id="QGW58929.1"/>
    </source>
</evidence>
<dbReference type="EMBL" id="MK552109">
    <property type="protein sequence ID" value="QGW58929.1"/>
    <property type="molecule type" value="Genomic_DNA"/>
</dbReference>
<protein>
    <submittedName>
        <fullName evidence="1">Uncharacterized protein</fullName>
    </submittedName>
</protein>
<organism evidence="1">
    <name type="scientific">Klebsiella pneumoniae</name>
    <dbReference type="NCBI Taxonomy" id="573"/>
    <lineage>
        <taxon>Bacteria</taxon>
        <taxon>Pseudomonadati</taxon>
        <taxon>Pseudomonadota</taxon>
        <taxon>Gammaproteobacteria</taxon>
        <taxon>Enterobacterales</taxon>
        <taxon>Enterobacteriaceae</taxon>
        <taxon>Klebsiella/Raoultella group</taxon>
        <taxon>Klebsiella</taxon>
        <taxon>Klebsiella pneumoniae complex</taxon>
    </lineage>
</organism>
<reference evidence="1" key="1">
    <citation type="submission" date="2019-12" db="EMBL/GenBank/DDBJ databases">
        <title>Klebsiella pneumoniae strain U95 multidrug resistance plasmid pKpnU95.</title>
        <authorList>
            <person name="Navon-Venezia S."/>
            <person name="Kondratyeva K."/>
            <person name="Gancz A."/>
        </authorList>
    </citation>
    <scope>NUCLEOTIDE SEQUENCE</scope>
    <source>
        <strain evidence="1">U95</strain>
        <plasmid evidence="1">pKpnU95</plasmid>
    </source>
</reference>
<keyword evidence="1" id="KW-0614">Plasmid</keyword>
<name>A0A857AWR3_KLEPN</name>
<gene>
    <name evidence="1" type="ORF">pKpnU95_00075</name>
</gene>
<proteinExistence type="predicted"/>
<accession>A0A857AWR3</accession>
<sequence length="43" mass="4546">MLRTHNTGHTGFNYRGELAGIEVAPFTMPVIVNGAGFPAGWTG</sequence>
<geneLocation type="plasmid" evidence="1">
    <name>pKpnU95</name>
</geneLocation>